<name>V4A6S0_LOTGI</name>
<dbReference type="AlphaFoldDB" id="V4A6S0"/>
<gene>
    <name evidence="1" type="ORF">LOTGIDRAFT_233741</name>
</gene>
<dbReference type="SUPFAM" id="SSF50494">
    <property type="entry name" value="Trypsin-like serine proteases"/>
    <property type="match status" value="1"/>
</dbReference>
<organism evidence="1 2">
    <name type="scientific">Lottia gigantea</name>
    <name type="common">Giant owl limpet</name>
    <dbReference type="NCBI Taxonomy" id="225164"/>
    <lineage>
        <taxon>Eukaryota</taxon>
        <taxon>Metazoa</taxon>
        <taxon>Spiralia</taxon>
        <taxon>Lophotrochozoa</taxon>
        <taxon>Mollusca</taxon>
        <taxon>Gastropoda</taxon>
        <taxon>Patellogastropoda</taxon>
        <taxon>Lottioidea</taxon>
        <taxon>Lottiidae</taxon>
        <taxon>Lottia</taxon>
    </lineage>
</organism>
<dbReference type="InterPro" id="IPR043504">
    <property type="entry name" value="Peptidase_S1_PA_chymotrypsin"/>
</dbReference>
<proteinExistence type="predicted"/>
<dbReference type="EMBL" id="KB202367">
    <property type="protein sequence ID" value="ESO90720.1"/>
    <property type="molecule type" value="Genomic_DNA"/>
</dbReference>
<protein>
    <recommendedName>
        <fullName evidence="3">Serine protease</fullName>
    </recommendedName>
</protein>
<evidence type="ECO:0008006" key="3">
    <source>
        <dbReference type="Google" id="ProtNLM"/>
    </source>
</evidence>
<keyword evidence="2" id="KW-1185">Reference proteome</keyword>
<dbReference type="Gene3D" id="2.40.10.10">
    <property type="entry name" value="Trypsin-like serine proteases"/>
    <property type="match status" value="1"/>
</dbReference>
<sequence>MADQAPSNEPQLEEEIATEAFPMLDDIINCPKNPGHKKFLPYNEFKMHHLPPRYRSEKLYRYLKNVGDSVVRLTVTCEDGSKRFGSGVVWKYRGVLYIYTNNHVVETDFQAKNTVIDFYYDYKNCPDIQYSKGTSLVYTFSGMDKSMITFDPVPKGFDHFYMPDSGRCRGIIKVNVDGVEIECRGLTCVHKDKTCVVVRNKPEISWTDDLAKQATAYFREFDERDKIYATFSGVFESNEEMTFLEFDEVPDMIRDEMTKEEHFWESVEGKTYPVVIAHPHGGPKMVTIGRKIELENKEDMGVVLHHSAGTCGGSSGGAVVAIGGENKVRGLYSYAFLHCQGCKSDKYTSQTGSDNVNTSSLSIWL</sequence>
<dbReference type="InterPro" id="IPR009003">
    <property type="entry name" value="Peptidase_S1_PA"/>
</dbReference>
<dbReference type="Proteomes" id="UP000030746">
    <property type="component" value="Unassembled WGS sequence"/>
</dbReference>
<dbReference type="CTD" id="20249338"/>
<dbReference type="RefSeq" id="XP_009058711.1">
    <property type="nucleotide sequence ID" value="XM_009060463.1"/>
</dbReference>
<dbReference type="GeneID" id="20249338"/>
<accession>V4A6S0</accession>
<reference evidence="1 2" key="1">
    <citation type="journal article" date="2013" name="Nature">
        <title>Insights into bilaterian evolution from three spiralian genomes.</title>
        <authorList>
            <person name="Simakov O."/>
            <person name="Marletaz F."/>
            <person name="Cho S.J."/>
            <person name="Edsinger-Gonzales E."/>
            <person name="Havlak P."/>
            <person name="Hellsten U."/>
            <person name="Kuo D.H."/>
            <person name="Larsson T."/>
            <person name="Lv J."/>
            <person name="Arendt D."/>
            <person name="Savage R."/>
            <person name="Osoegawa K."/>
            <person name="de Jong P."/>
            <person name="Grimwood J."/>
            <person name="Chapman J.A."/>
            <person name="Shapiro H."/>
            <person name="Aerts A."/>
            <person name="Otillar R.P."/>
            <person name="Terry A.Y."/>
            <person name="Boore J.L."/>
            <person name="Grigoriev I.V."/>
            <person name="Lindberg D.R."/>
            <person name="Seaver E.C."/>
            <person name="Weisblat D.A."/>
            <person name="Putnam N.H."/>
            <person name="Rokhsar D.S."/>
        </authorList>
    </citation>
    <scope>NUCLEOTIDE SEQUENCE [LARGE SCALE GENOMIC DNA]</scope>
</reference>
<evidence type="ECO:0000313" key="2">
    <source>
        <dbReference type="Proteomes" id="UP000030746"/>
    </source>
</evidence>
<dbReference type="HOGENOM" id="CLU_045891_0_0_1"/>
<dbReference type="OrthoDB" id="6088152at2759"/>
<dbReference type="KEGG" id="lgi:LOTGIDRAFT_233741"/>
<evidence type="ECO:0000313" key="1">
    <source>
        <dbReference type="EMBL" id="ESO90720.1"/>
    </source>
</evidence>
<dbReference type="OMA" id="NDACIFL"/>